<comment type="caution">
    <text evidence="5">The sequence shown here is derived from an EMBL/GenBank/DDBJ whole genome shotgun (WGS) entry which is preliminary data.</text>
</comment>
<organism evidence="5 6">
    <name type="scientific">Golovinomyces cichoracearum</name>
    <dbReference type="NCBI Taxonomy" id="62708"/>
    <lineage>
        <taxon>Eukaryota</taxon>
        <taxon>Fungi</taxon>
        <taxon>Dikarya</taxon>
        <taxon>Ascomycota</taxon>
        <taxon>Pezizomycotina</taxon>
        <taxon>Leotiomycetes</taxon>
        <taxon>Erysiphales</taxon>
        <taxon>Erysiphaceae</taxon>
        <taxon>Golovinomyces</taxon>
    </lineage>
</organism>
<evidence type="ECO:0000256" key="1">
    <source>
        <dbReference type="ARBA" id="ARBA00004273"/>
    </source>
</evidence>
<keyword evidence="3" id="KW-0496">Mitochondrion</keyword>
<evidence type="ECO:0000313" key="6">
    <source>
        <dbReference type="Proteomes" id="UP000285326"/>
    </source>
</evidence>
<comment type="subcellular location">
    <subcellularLocation>
        <location evidence="1">Mitochondrion inner membrane</location>
    </subcellularLocation>
</comment>
<dbReference type="InterPro" id="IPR039297">
    <property type="entry name" value="COX7a"/>
</dbReference>
<keyword evidence="2" id="KW-0999">Mitochondrion inner membrane</keyword>
<evidence type="ECO:0000256" key="3">
    <source>
        <dbReference type="ARBA" id="ARBA00023128"/>
    </source>
</evidence>
<name>A0A420INH4_9PEZI</name>
<evidence type="ECO:0000256" key="4">
    <source>
        <dbReference type="ARBA" id="ARBA00023136"/>
    </source>
</evidence>
<sequence length="33" mass="4118">MAGFVNRENRVPYYQRLFFEADKKHIRLWETVC</sequence>
<dbReference type="Pfam" id="PF02238">
    <property type="entry name" value="COX7a"/>
    <property type="match status" value="1"/>
</dbReference>
<accession>A0A420INH4</accession>
<evidence type="ECO:0000256" key="2">
    <source>
        <dbReference type="ARBA" id="ARBA00022792"/>
    </source>
</evidence>
<dbReference type="AlphaFoldDB" id="A0A420INH4"/>
<dbReference type="GO" id="GO:0005743">
    <property type="term" value="C:mitochondrial inner membrane"/>
    <property type="evidence" value="ECO:0007669"/>
    <property type="project" value="UniProtKB-SubCell"/>
</dbReference>
<dbReference type="Proteomes" id="UP000285326">
    <property type="component" value="Unassembled WGS sequence"/>
</dbReference>
<keyword evidence="4" id="KW-0472">Membrane</keyword>
<dbReference type="EMBL" id="MCBS01022999">
    <property type="protein sequence ID" value="RKF76057.1"/>
    <property type="molecule type" value="Genomic_DNA"/>
</dbReference>
<protein>
    <submittedName>
        <fullName evidence="5">Uncharacterized protein</fullName>
    </submittedName>
</protein>
<proteinExistence type="predicted"/>
<reference evidence="5 6" key="1">
    <citation type="journal article" date="2018" name="BMC Genomics">
        <title>Comparative genome analyses reveal sequence features reflecting distinct modes of host-adaptation between dicot and monocot powdery mildew.</title>
        <authorList>
            <person name="Wu Y."/>
            <person name="Ma X."/>
            <person name="Pan Z."/>
            <person name="Kale S.D."/>
            <person name="Song Y."/>
            <person name="King H."/>
            <person name="Zhang Q."/>
            <person name="Presley C."/>
            <person name="Deng X."/>
            <person name="Wei C.I."/>
            <person name="Xiao S."/>
        </authorList>
    </citation>
    <scope>NUCLEOTIDE SEQUENCE [LARGE SCALE GENOMIC DNA]</scope>
    <source>
        <strain evidence="5">UMSG1</strain>
    </source>
</reference>
<gene>
    <name evidence="5" type="ORF">GcM1_230095</name>
</gene>
<evidence type="ECO:0000313" key="5">
    <source>
        <dbReference type="EMBL" id="RKF76057.1"/>
    </source>
</evidence>